<organism evidence="2 3">
    <name type="scientific">Gopherus agassizii</name>
    <name type="common">Agassiz's desert tortoise</name>
    <dbReference type="NCBI Taxonomy" id="38772"/>
    <lineage>
        <taxon>Eukaryota</taxon>
        <taxon>Metazoa</taxon>
        <taxon>Chordata</taxon>
        <taxon>Craniata</taxon>
        <taxon>Vertebrata</taxon>
        <taxon>Euteleostomi</taxon>
        <taxon>Archelosauria</taxon>
        <taxon>Testudinata</taxon>
        <taxon>Testudines</taxon>
        <taxon>Cryptodira</taxon>
        <taxon>Durocryptodira</taxon>
        <taxon>Testudinoidea</taxon>
        <taxon>Testudinidae</taxon>
        <taxon>Gopherus</taxon>
    </lineage>
</organism>
<feature type="region of interest" description="Disordered" evidence="1">
    <location>
        <begin position="179"/>
        <end position="259"/>
    </location>
</feature>
<feature type="compositionally biased region" description="Polar residues" evidence="1">
    <location>
        <begin position="27"/>
        <end position="37"/>
    </location>
</feature>
<evidence type="ECO:0000313" key="2">
    <source>
        <dbReference type="Ensembl" id="ENSGAGP00000000728.1"/>
    </source>
</evidence>
<reference evidence="2" key="3">
    <citation type="submission" date="2025-09" db="UniProtKB">
        <authorList>
            <consortium name="Ensembl"/>
        </authorList>
    </citation>
    <scope>IDENTIFICATION</scope>
</reference>
<sequence length="259" mass="26881">METNNHFNFPGLPSVPAASGLKPAPSSGDSLYTNGSPINFPPQGKGLNGDMNGNGLSTVSHASTSGTFTSAGHSPDASALPHPYDYLWNYPPYQPSGLKETPGVSQFSGLGQYPLNGILGGTRPVSPGHNTNPRAGQEFWANGTSSSMGLSFDSQELYDSFQDQSFELVPNGASGFYTAAQPSPMLGSGVQPFSPPPGPQDEPGTGQEGSLAAKEMSPASEETGAALIGSKELEETQPGEWHRPGIARTHQGWGISSSS</sequence>
<dbReference type="STRING" id="38772.ENSGAGP00000000728"/>
<protein>
    <submittedName>
        <fullName evidence="2">Uncharacterized protein</fullName>
    </submittedName>
</protein>
<name>A0A452GGN6_9SAUR</name>
<reference evidence="2" key="2">
    <citation type="submission" date="2025-08" db="UniProtKB">
        <authorList>
            <consortium name="Ensembl"/>
        </authorList>
    </citation>
    <scope>IDENTIFICATION</scope>
</reference>
<proteinExistence type="predicted"/>
<evidence type="ECO:0000256" key="1">
    <source>
        <dbReference type="SAM" id="MobiDB-lite"/>
    </source>
</evidence>
<feature type="region of interest" description="Disordered" evidence="1">
    <location>
        <begin position="1"/>
        <end position="60"/>
    </location>
</feature>
<dbReference type="Ensembl" id="ENSGAGT00000000819.1">
    <property type="protein sequence ID" value="ENSGAGP00000000728.1"/>
    <property type="gene ID" value="ENSGAGG00000000619.1"/>
</dbReference>
<keyword evidence="3" id="KW-1185">Reference proteome</keyword>
<evidence type="ECO:0000313" key="3">
    <source>
        <dbReference type="Proteomes" id="UP000291020"/>
    </source>
</evidence>
<reference evidence="3" key="1">
    <citation type="journal article" date="2017" name="PLoS ONE">
        <title>The Agassiz's desert tortoise genome provides a resource for the conservation of a threatened species.</title>
        <authorList>
            <person name="Tollis M."/>
            <person name="DeNardo D.F."/>
            <person name="Cornelius J.A."/>
            <person name="Dolby G.A."/>
            <person name="Edwards T."/>
            <person name="Henen B.T."/>
            <person name="Karl A.E."/>
            <person name="Murphy R.W."/>
            <person name="Kusumi K."/>
        </authorList>
    </citation>
    <scope>NUCLEOTIDE SEQUENCE [LARGE SCALE GENOMIC DNA]</scope>
</reference>
<dbReference type="Proteomes" id="UP000291020">
    <property type="component" value="Unassembled WGS sequence"/>
</dbReference>
<dbReference type="AlphaFoldDB" id="A0A452GGN6"/>
<accession>A0A452GGN6</accession>